<dbReference type="RefSeq" id="WP_210973585.1">
    <property type="nucleotide sequence ID" value="NZ_JAGPXE010000021.1"/>
</dbReference>
<accession>A0ABS5DQP0</accession>
<keyword evidence="1" id="KW-0472">Membrane</keyword>
<protein>
    <submittedName>
        <fullName evidence="2">Uncharacterized protein</fullName>
    </submittedName>
</protein>
<keyword evidence="1" id="KW-1133">Transmembrane helix</keyword>
<feature type="transmembrane region" description="Helical" evidence="1">
    <location>
        <begin position="55"/>
        <end position="75"/>
    </location>
</feature>
<keyword evidence="1" id="KW-0812">Transmembrane</keyword>
<evidence type="ECO:0000313" key="2">
    <source>
        <dbReference type="EMBL" id="MBQ0928578.1"/>
    </source>
</evidence>
<reference evidence="2 3" key="1">
    <citation type="submission" date="2021-04" db="EMBL/GenBank/DDBJ databases">
        <title>Whole-genome sequencing of Saccharopolyspora endophytica KCTC 19397.</title>
        <authorList>
            <person name="Ay H."/>
            <person name="Saygin H."/>
            <person name="Sahin N."/>
        </authorList>
    </citation>
    <scope>NUCLEOTIDE SEQUENCE [LARGE SCALE GENOMIC DNA]</scope>
    <source>
        <strain evidence="2 3">KCTC 19397</strain>
    </source>
</reference>
<name>A0ABS5DQP0_9PSEU</name>
<keyword evidence="3" id="KW-1185">Reference proteome</keyword>
<dbReference type="Proteomes" id="UP000674084">
    <property type="component" value="Unassembled WGS sequence"/>
</dbReference>
<evidence type="ECO:0000313" key="3">
    <source>
        <dbReference type="Proteomes" id="UP000674084"/>
    </source>
</evidence>
<gene>
    <name evidence="2" type="ORF">KBO27_31935</name>
</gene>
<organism evidence="2 3">
    <name type="scientific">Saccharopolyspora endophytica</name>
    <dbReference type="NCBI Taxonomy" id="543886"/>
    <lineage>
        <taxon>Bacteria</taxon>
        <taxon>Bacillati</taxon>
        <taxon>Actinomycetota</taxon>
        <taxon>Actinomycetes</taxon>
        <taxon>Pseudonocardiales</taxon>
        <taxon>Pseudonocardiaceae</taxon>
        <taxon>Saccharopolyspora</taxon>
    </lineage>
</organism>
<proteinExistence type="predicted"/>
<dbReference type="EMBL" id="JAGPXE010000021">
    <property type="protein sequence ID" value="MBQ0928578.1"/>
    <property type="molecule type" value="Genomic_DNA"/>
</dbReference>
<evidence type="ECO:0000256" key="1">
    <source>
        <dbReference type="SAM" id="Phobius"/>
    </source>
</evidence>
<comment type="caution">
    <text evidence="2">The sequence shown here is derived from an EMBL/GenBank/DDBJ whole genome shotgun (WGS) entry which is preliminary data.</text>
</comment>
<sequence>MPAPTYRPVTPFQHLALRKALLLLSAVLVKGTGITGRFESMLIPGERSMDTAPAVWTLLYVCGLLIAVWTVDAVLRLLMRSAGLRVLPSLRGVYLLDRHRAYRDPDDAAEFVVRHTVTGAIVHSSSSYDDIEAWLVQHDDGNDS</sequence>